<proteinExistence type="predicted"/>
<dbReference type="VEuPathDB" id="FungiDB:VP01_499g4"/>
<evidence type="ECO:0000313" key="3">
    <source>
        <dbReference type="Proteomes" id="UP000037035"/>
    </source>
</evidence>
<evidence type="ECO:0000256" key="1">
    <source>
        <dbReference type="SAM" id="MobiDB-lite"/>
    </source>
</evidence>
<dbReference type="Proteomes" id="UP000037035">
    <property type="component" value="Unassembled WGS sequence"/>
</dbReference>
<dbReference type="AlphaFoldDB" id="A0A0L6UMJ0"/>
<gene>
    <name evidence="2" type="ORF">VP01_499g4</name>
</gene>
<sequence length="109" mass="12771">MIFLPSKFTANRQLPISPIPRTTQRESRKQRERGKNTGIEEDQVLCSTSWLKTLQDAIIGTEQKKTTFWVRIHNLYVELIDKTTEKVLWRTAGITFSTSKYCQVQRQLL</sequence>
<accession>A0A0L6UMJ0</accession>
<dbReference type="PANTHER" id="PTHR45125:SF3">
    <property type="entry name" value="NO-APICAL-MERISTEM-ASSOCIATED CARBOXY-TERMINAL DOMAIN PROTEIN"/>
    <property type="match status" value="1"/>
</dbReference>
<feature type="region of interest" description="Disordered" evidence="1">
    <location>
        <begin position="15"/>
        <end position="38"/>
    </location>
</feature>
<comment type="caution">
    <text evidence="2">The sequence shown here is derived from an EMBL/GenBank/DDBJ whole genome shotgun (WGS) entry which is preliminary data.</text>
</comment>
<organism evidence="2 3">
    <name type="scientific">Puccinia sorghi</name>
    <dbReference type="NCBI Taxonomy" id="27349"/>
    <lineage>
        <taxon>Eukaryota</taxon>
        <taxon>Fungi</taxon>
        <taxon>Dikarya</taxon>
        <taxon>Basidiomycota</taxon>
        <taxon>Pucciniomycotina</taxon>
        <taxon>Pucciniomycetes</taxon>
        <taxon>Pucciniales</taxon>
        <taxon>Pucciniaceae</taxon>
        <taxon>Puccinia</taxon>
    </lineage>
</organism>
<evidence type="ECO:0000313" key="2">
    <source>
        <dbReference type="EMBL" id="KNZ49472.1"/>
    </source>
</evidence>
<protein>
    <submittedName>
        <fullName evidence="2">Uncharacterized protein</fullName>
    </submittedName>
</protein>
<name>A0A0L6UMJ0_9BASI</name>
<keyword evidence="3" id="KW-1185">Reference proteome</keyword>
<dbReference type="OrthoDB" id="1225588at2759"/>
<dbReference type="PANTHER" id="PTHR45125">
    <property type="entry name" value="F21J9.4-RELATED"/>
    <property type="match status" value="1"/>
</dbReference>
<dbReference type="EMBL" id="LAVV01010164">
    <property type="protein sequence ID" value="KNZ49472.1"/>
    <property type="molecule type" value="Genomic_DNA"/>
</dbReference>
<reference evidence="2 3" key="1">
    <citation type="submission" date="2015-08" db="EMBL/GenBank/DDBJ databases">
        <title>Next Generation Sequencing and Analysis of the Genome of Puccinia sorghi L Schw, the Causal Agent of Maize Common Rust.</title>
        <authorList>
            <person name="Rochi L."/>
            <person name="Burguener G."/>
            <person name="Darino M."/>
            <person name="Turjanski A."/>
            <person name="Kreff E."/>
            <person name="Dieguez M.J."/>
            <person name="Sacco F."/>
        </authorList>
    </citation>
    <scope>NUCLEOTIDE SEQUENCE [LARGE SCALE GENOMIC DNA]</scope>
    <source>
        <strain evidence="2 3">RO10H11247</strain>
    </source>
</reference>
<feature type="compositionally biased region" description="Basic and acidic residues" evidence="1">
    <location>
        <begin position="23"/>
        <end position="35"/>
    </location>
</feature>